<evidence type="ECO:0000256" key="1">
    <source>
        <dbReference type="SAM" id="SignalP"/>
    </source>
</evidence>
<feature type="signal peptide" evidence="1">
    <location>
        <begin position="1"/>
        <end position="20"/>
    </location>
</feature>
<feature type="chain" id="PRO_5015439575" description="Outer membrane protein beta-barrel domain-containing protein" evidence="1">
    <location>
        <begin position="21"/>
        <end position="235"/>
    </location>
</feature>
<evidence type="ECO:0000313" key="2">
    <source>
        <dbReference type="EMBL" id="PWF48475.1"/>
    </source>
</evidence>
<evidence type="ECO:0000313" key="3">
    <source>
        <dbReference type="Proteomes" id="UP000241421"/>
    </source>
</evidence>
<keyword evidence="3" id="KW-1185">Reference proteome</keyword>
<keyword evidence="1" id="KW-0732">Signal</keyword>
<dbReference type="OrthoDB" id="5801242at2"/>
<organism evidence="2 3">
    <name type="scientific">Massilia glaciei</name>
    <dbReference type="NCBI Taxonomy" id="1524097"/>
    <lineage>
        <taxon>Bacteria</taxon>
        <taxon>Pseudomonadati</taxon>
        <taxon>Pseudomonadota</taxon>
        <taxon>Betaproteobacteria</taxon>
        <taxon>Burkholderiales</taxon>
        <taxon>Oxalobacteraceae</taxon>
        <taxon>Telluria group</taxon>
        <taxon>Massilia</taxon>
    </lineage>
</organism>
<gene>
    <name evidence="2" type="ORF">C7C56_011610</name>
</gene>
<dbReference type="EMBL" id="PXWF02000191">
    <property type="protein sequence ID" value="PWF48475.1"/>
    <property type="molecule type" value="Genomic_DNA"/>
</dbReference>
<evidence type="ECO:0008006" key="4">
    <source>
        <dbReference type="Google" id="ProtNLM"/>
    </source>
</evidence>
<protein>
    <recommendedName>
        <fullName evidence="4">Outer membrane protein beta-barrel domain-containing protein</fullName>
    </recommendedName>
</protein>
<comment type="caution">
    <text evidence="2">The sequence shown here is derived from an EMBL/GenBank/DDBJ whole genome shotgun (WGS) entry which is preliminary data.</text>
</comment>
<name>A0A2U2HM21_9BURK</name>
<dbReference type="AlphaFoldDB" id="A0A2U2HM21"/>
<reference evidence="2 3" key="1">
    <citation type="submission" date="2018-04" db="EMBL/GenBank/DDBJ databases">
        <title>Massilia violaceinigra sp. nov., a novel purple-pigmented bacterium isolated from Tianshan glacier, Xinjiang, China.</title>
        <authorList>
            <person name="Wang H."/>
        </authorList>
    </citation>
    <scope>NUCLEOTIDE SEQUENCE [LARGE SCALE GENOMIC DNA]</scope>
    <source>
        <strain evidence="2 3">B448-2</strain>
    </source>
</reference>
<sequence length="235" mass="24181">MKLQQICILAAAALGAPAFADDLENVQTLTQAEFARLSKDFTAAASYKGVTPAEPLGVVGFDLGVGLSSTKMAHGAIWEKAGGGGSSVYMTKVHIHKGLPFNVDVGASLAMVPGSDIKLGGAEIKYAFIEGGAAVPAVAVRAAATRLFGVDQLDLNTRSVELLVSKGFLNVTPYAGVGKVWGTLTPDFAGLTKEKPNSGKIFAGVNFSLGFGNLAAEFDSTGGNKSVSVKLGFRL</sequence>
<proteinExistence type="predicted"/>
<dbReference type="Proteomes" id="UP000241421">
    <property type="component" value="Unassembled WGS sequence"/>
</dbReference>
<accession>A0A2U2HM21</accession>
<dbReference type="RefSeq" id="WP_106757562.1">
    <property type="nucleotide sequence ID" value="NZ_PXWF02000191.1"/>
</dbReference>